<dbReference type="CDD" id="cd03257">
    <property type="entry name" value="ABC_NikE_OppD_transporters"/>
    <property type="match status" value="1"/>
</dbReference>
<keyword evidence="8" id="KW-1185">Reference proteome</keyword>
<keyword evidence="3" id="KW-0813">Transport</keyword>
<evidence type="ECO:0000313" key="7">
    <source>
        <dbReference type="EMBL" id="NMJ41407.1"/>
    </source>
</evidence>
<evidence type="ECO:0000256" key="3">
    <source>
        <dbReference type="ARBA" id="ARBA00022448"/>
    </source>
</evidence>
<dbReference type="GO" id="GO:0016887">
    <property type="term" value="F:ATP hydrolysis activity"/>
    <property type="evidence" value="ECO:0007669"/>
    <property type="project" value="InterPro"/>
</dbReference>
<dbReference type="AlphaFoldDB" id="A0A848ED18"/>
<dbReference type="NCBIfam" id="TIGR01727">
    <property type="entry name" value="oligo_HPY"/>
    <property type="match status" value="1"/>
</dbReference>
<dbReference type="FunFam" id="3.40.50.300:FF:000016">
    <property type="entry name" value="Oligopeptide ABC transporter ATP-binding component"/>
    <property type="match status" value="1"/>
</dbReference>
<proteinExistence type="inferred from homology"/>
<organism evidence="7 8">
    <name type="scientific">Neoroseomonas marina</name>
    <dbReference type="NCBI Taxonomy" id="1232220"/>
    <lineage>
        <taxon>Bacteria</taxon>
        <taxon>Pseudomonadati</taxon>
        <taxon>Pseudomonadota</taxon>
        <taxon>Alphaproteobacteria</taxon>
        <taxon>Acetobacterales</taxon>
        <taxon>Acetobacteraceae</taxon>
        <taxon>Neoroseomonas</taxon>
    </lineage>
</organism>
<evidence type="ECO:0000313" key="8">
    <source>
        <dbReference type="Proteomes" id="UP000548582"/>
    </source>
</evidence>
<dbReference type="SMART" id="SM00382">
    <property type="entry name" value="AAA"/>
    <property type="match status" value="1"/>
</dbReference>
<keyword evidence="5 7" id="KW-0067">ATP-binding</keyword>
<dbReference type="Pfam" id="PF08352">
    <property type="entry name" value="oligo_HPY"/>
    <property type="match status" value="1"/>
</dbReference>
<evidence type="ECO:0000256" key="4">
    <source>
        <dbReference type="ARBA" id="ARBA00022741"/>
    </source>
</evidence>
<dbReference type="Gene3D" id="3.40.50.300">
    <property type="entry name" value="P-loop containing nucleotide triphosphate hydrolases"/>
    <property type="match status" value="1"/>
</dbReference>
<name>A0A848ED18_9PROT</name>
<comment type="similarity">
    <text evidence="2">Belongs to the ABC transporter superfamily.</text>
</comment>
<dbReference type="Pfam" id="PF00005">
    <property type="entry name" value="ABC_tran"/>
    <property type="match status" value="1"/>
</dbReference>
<dbReference type="InterPro" id="IPR003593">
    <property type="entry name" value="AAA+_ATPase"/>
</dbReference>
<gene>
    <name evidence="7" type="ORF">GWK16_09165</name>
</gene>
<evidence type="ECO:0000259" key="6">
    <source>
        <dbReference type="PROSITE" id="PS50893"/>
    </source>
</evidence>
<dbReference type="RefSeq" id="WP_170053608.1">
    <property type="nucleotide sequence ID" value="NZ_JABBKX010000002.1"/>
</dbReference>
<feature type="domain" description="ABC transporter" evidence="6">
    <location>
        <begin position="6"/>
        <end position="255"/>
    </location>
</feature>
<dbReference type="SUPFAM" id="SSF52540">
    <property type="entry name" value="P-loop containing nucleoside triphosphate hydrolases"/>
    <property type="match status" value="1"/>
</dbReference>
<dbReference type="InterPro" id="IPR003439">
    <property type="entry name" value="ABC_transporter-like_ATP-bd"/>
</dbReference>
<comment type="subcellular location">
    <subcellularLocation>
        <location evidence="1">Cell inner membrane</location>
        <topology evidence="1">Peripheral membrane protein</topology>
    </subcellularLocation>
</comment>
<dbReference type="InterPro" id="IPR017871">
    <property type="entry name" value="ABC_transporter-like_CS"/>
</dbReference>
<dbReference type="InterPro" id="IPR027417">
    <property type="entry name" value="P-loop_NTPase"/>
</dbReference>
<dbReference type="EMBL" id="JABBKX010000002">
    <property type="protein sequence ID" value="NMJ41407.1"/>
    <property type="molecule type" value="Genomic_DNA"/>
</dbReference>
<dbReference type="GO" id="GO:0015833">
    <property type="term" value="P:peptide transport"/>
    <property type="evidence" value="ECO:0007669"/>
    <property type="project" value="InterPro"/>
</dbReference>
<dbReference type="InterPro" id="IPR050319">
    <property type="entry name" value="ABC_transp_ATP-bind"/>
</dbReference>
<sequence length="323" mass="34515">MTQPLLRAEGLSKTYEAKRGLFRAARAVQAVAELDLALDRGAALGIVGESGCGKSTLARLLLRLIPLSAGRITFDGQDITGLDEAAMRPLRRRMQLIHQNPSAALDPRLTAEDAVAEPLRIQGLATGRALRDRVAALLSEVGLPPAFLHRFPHELSGGQKQRVCIARALALEPDLLVLDEPTSALDVSVQAQILDVLDGLRARRGLAYLFISHNLAVVRQVCERVAVMYLGRIVEEGTAAEVLGTPRHPYTRALLGSVPRLAAHGIAPAAPGEPPNPASPPPGCAFHPRCPIAIPACRDAMPPLATLSDGHRLRCPRAMEVSP</sequence>
<keyword evidence="4" id="KW-0547">Nucleotide-binding</keyword>
<comment type="caution">
    <text evidence="7">The sequence shown here is derived from an EMBL/GenBank/DDBJ whole genome shotgun (WGS) entry which is preliminary data.</text>
</comment>
<dbReference type="PANTHER" id="PTHR43776:SF7">
    <property type="entry name" value="D,D-DIPEPTIDE TRANSPORT ATP-BINDING PROTEIN DDPF-RELATED"/>
    <property type="match status" value="1"/>
</dbReference>
<dbReference type="Proteomes" id="UP000548582">
    <property type="component" value="Unassembled WGS sequence"/>
</dbReference>
<dbReference type="GO" id="GO:0005886">
    <property type="term" value="C:plasma membrane"/>
    <property type="evidence" value="ECO:0007669"/>
    <property type="project" value="UniProtKB-SubCell"/>
</dbReference>
<evidence type="ECO:0000256" key="2">
    <source>
        <dbReference type="ARBA" id="ARBA00005417"/>
    </source>
</evidence>
<dbReference type="PANTHER" id="PTHR43776">
    <property type="entry name" value="TRANSPORT ATP-BINDING PROTEIN"/>
    <property type="match status" value="1"/>
</dbReference>
<evidence type="ECO:0000256" key="1">
    <source>
        <dbReference type="ARBA" id="ARBA00004417"/>
    </source>
</evidence>
<dbReference type="PROSITE" id="PS50893">
    <property type="entry name" value="ABC_TRANSPORTER_2"/>
    <property type="match status" value="1"/>
</dbReference>
<accession>A0A848ED18</accession>
<dbReference type="GO" id="GO:0055085">
    <property type="term" value="P:transmembrane transport"/>
    <property type="evidence" value="ECO:0007669"/>
    <property type="project" value="UniProtKB-ARBA"/>
</dbReference>
<dbReference type="InterPro" id="IPR013563">
    <property type="entry name" value="Oligopep_ABC_C"/>
</dbReference>
<dbReference type="GO" id="GO:0005524">
    <property type="term" value="F:ATP binding"/>
    <property type="evidence" value="ECO:0007669"/>
    <property type="project" value="UniProtKB-KW"/>
</dbReference>
<protein>
    <submittedName>
        <fullName evidence="7">ABC transporter ATP-binding protein</fullName>
    </submittedName>
</protein>
<reference evidence="7 8" key="1">
    <citation type="submission" date="2020-03" db="EMBL/GenBank/DDBJ databases">
        <authorList>
            <person name="Sun Q."/>
        </authorList>
    </citation>
    <scope>NUCLEOTIDE SEQUENCE [LARGE SCALE GENOMIC DNA]</scope>
    <source>
        <strain evidence="7 8">JC162</strain>
    </source>
</reference>
<dbReference type="PROSITE" id="PS00211">
    <property type="entry name" value="ABC_TRANSPORTER_1"/>
    <property type="match status" value="1"/>
</dbReference>
<evidence type="ECO:0000256" key="5">
    <source>
        <dbReference type="ARBA" id="ARBA00022840"/>
    </source>
</evidence>